<dbReference type="Pfam" id="PF02298">
    <property type="entry name" value="Cu_bind_like"/>
    <property type="match status" value="1"/>
</dbReference>
<feature type="domain" description="Phytocyanin" evidence="6">
    <location>
        <begin position="22"/>
        <end position="122"/>
    </location>
</feature>
<dbReference type="Proteomes" id="UP000813463">
    <property type="component" value="Chromosome 2"/>
</dbReference>
<dbReference type="FunFam" id="2.60.40.420:FF:000034">
    <property type="entry name" value="Cupredoxin superfamily protein"/>
    <property type="match status" value="1"/>
</dbReference>
<dbReference type="PANTHER" id="PTHR33021:SF496">
    <property type="entry name" value="OS08G0482700 PROTEIN"/>
    <property type="match status" value="1"/>
</dbReference>
<evidence type="ECO:0000313" key="8">
    <source>
        <dbReference type="RefSeq" id="XP_021856845.1"/>
    </source>
</evidence>
<reference evidence="7" key="1">
    <citation type="journal article" date="2021" name="Nat. Commun.">
        <title>Genomic analyses provide insights into spinach domestication and the genetic basis of agronomic traits.</title>
        <authorList>
            <person name="Cai X."/>
            <person name="Sun X."/>
            <person name="Xu C."/>
            <person name="Sun H."/>
            <person name="Wang X."/>
            <person name="Ge C."/>
            <person name="Zhang Z."/>
            <person name="Wang Q."/>
            <person name="Fei Z."/>
            <person name="Jiao C."/>
            <person name="Wang Q."/>
        </authorList>
    </citation>
    <scope>NUCLEOTIDE SEQUENCE [LARGE SCALE GENOMIC DNA]</scope>
    <source>
        <strain evidence="7">cv. Varoflay</strain>
    </source>
</reference>
<dbReference type="Gene3D" id="2.60.40.420">
    <property type="entry name" value="Cupredoxins - blue copper proteins"/>
    <property type="match status" value="1"/>
</dbReference>
<dbReference type="PANTHER" id="PTHR33021">
    <property type="entry name" value="BLUE COPPER PROTEIN"/>
    <property type="match status" value="1"/>
</dbReference>
<evidence type="ECO:0000256" key="3">
    <source>
        <dbReference type="SAM" id="MobiDB-lite"/>
    </source>
</evidence>
<feature type="signal peptide" evidence="5">
    <location>
        <begin position="1"/>
        <end position="21"/>
    </location>
</feature>
<keyword evidence="5" id="KW-0732">Signal</keyword>
<keyword evidence="2" id="KW-0325">Glycoprotein</keyword>
<dbReference type="KEGG" id="soe:110796122"/>
<protein>
    <submittedName>
        <fullName evidence="8">Cucumber peeling cupredoxin-like</fullName>
    </submittedName>
</protein>
<evidence type="ECO:0000259" key="6">
    <source>
        <dbReference type="PROSITE" id="PS51485"/>
    </source>
</evidence>
<feature type="region of interest" description="Disordered" evidence="3">
    <location>
        <begin position="123"/>
        <end position="161"/>
    </location>
</feature>
<feature type="transmembrane region" description="Helical" evidence="4">
    <location>
        <begin position="165"/>
        <end position="183"/>
    </location>
</feature>
<dbReference type="InterPro" id="IPR008972">
    <property type="entry name" value="Cupredoxin"/>
</dbReference>
<keyword evidence="4" id="KW-1133">Transmembrane helix</keyword>
<proteinExistence type="predicted"/>
<dbReference type="InterPro" id="IPR003245">
    <property type="entry name" value="Phytocyanin_dom"/>
</dbReference>
<evidence type="ECO:0000313" key="7">
    <source>
        <dbReference type="Proteomes" id="UP000813463"/>
    </source>
</evidence>
<feature type="compositionally biased region" description="Low complexity" evidence="3">
    <location>
        <begin position="123"/>
        <end position="147"/>
    </location>
</feature>
<dbReference type="GO" id="GO:0009055">
    <property type="term" value="F:electron transfer activity"/>
    <property type="evidence" value="ECO:0007669"/>
    <property type="project" value="InterPro"/>
</dbReference>
<feature type="chain" id="PRO_5040375397" evidence="5">
    <location>
        <begin position="22"/>
        <end position="184"/>
    </location>
</feature>
<gene>
    <name evidence="8" type="primary">LOC110796122</name>
</gene>
<dbReference type="InterPro" id="IPR039391">
    <property type="entry name" value="Phytocyanin-like"/>
</dbReference>
<evidence type="ECO:0000256" key="5">
    <source>
        <dbReference type="SAM" id="SignalP"/>
    </source>
</evidence>
<keyword evidence="4" id="KW-0812">Transmembrane</keyword>
<name>A0A9R0K441_SPIOL</name>
<keyword evidence="1" id="KW-1015">Disulfide bond</keyword>
<dbReference type="RefSeq" id="XP_021856845.1">
    <property type="nucleotide sequence ID" value="XM_022001153.2"/>
</dbReference>
<dbReference type="AlphaFoldDB" id="A0A9R0K441"/>
<keyword evidence="7" id="KW-1185">Reference proteome</keyword>
<dbReference type="GeneID" id="110796122"/>
<evidence type="ECO:0000256" key="2">
    <source>
        <dbReference type="ARBA" id="ARBA00023180"/>
    </source>
</evidence>
<evidence type="ECO:0000256" key="4">
    <source>
        <dbReference type="SAM" id="Phobius"/>
    </source>
</evidence>
<organism evidence="7 8">
    <name type="scientific">Spinacia oleracea</name>
    <name type="common">Spinach</name>
    <dbReference type="NCBI Taxonomy" id="3562"/>
    <lineage>
        <taxon>Eukaryota</taxon>
        <taxon>Viridiplantae</taxon>
        <taxon>Streptophyta</taxon>
        <taxon>Embryophyta</taxon>
        <taxon>Tracheophyta</taxon>
        <taxon>Spermatophyta</taxon>
        <taxon>Magnoliopsida</taxon>
        <taxon>eudicotyledons</taxon>
        <taxon>Gunneridae</taxon>
        <taxon>Pentapetalae</taxon>
        <taxon>Caryophyllales</taxon>
        <taxon>Chenopodiaceae</taxon>
        <taxon>Chenopodioideae</taxon>
        <taxon>Anserineae</taxon>
        <taxon>Spinacia</taxon>
    </lineage>
</organism>
<sequence>MANMLLVVAAAIMMVVNGVAAETYTVGDDSGWTVPSTPDLYTDWAADKNFAVDDVLVFPFSAPHNVAEVSKDAYDQCDAGDAEVFRLGPKEITLTENGPHYFICTFASHCTGGQKLVVTVGAPTTSAPSPTSSSTPSGPSMAPSLSPSSPPPPSDTPATGSSPPMSISTFFSVSFIASVMAFLF</sequence>
<keyword evidence="4" id="KW-0472">Membrane</keyword>
<dbReference type="GO" id="GO:0005886">
    <property type="term" value="C:plasma membrane"/>
    <property type="evidence" value="ECO:0000318"/>
    <property type="project" value="GO_Central"/>
</dbReference>
<reference evidence="8" key="2">
    <citation type="submission" date="2025-08" db="UniProtKB">
        <authorList>
            <consortium name="RefSeq"/>
        </authorList>
    </citation>
    <scope>IDENTIFICATION</scope>
    <source>
        <tissue evidence="8">Leaf</tissue>
    </source>
</reference>
<dbReference type="OrthoDB" id="5421909at2759"/>
<evidence type="ECO:0000256" key="1">
    <source>
        <dbReference type="ARBA" id="ARBA00023157"/>
    </source>
</evidence>
<dbReference type="PROSITE" id="PS51485">
    <property type="entry name" value="PHYTOCYANIN"/>
    <property type="match status" value="1"/>
</dbReference>
<accession>A0A9R0K441</accession>
<dbReference type="SUPFAM" id="SSF49503">
    <property type="entry name" value="Cupredoxins"/>
    <property type="match status" value="1"/>
</dbReference>